<name>A0A0R2JS85_9LACO</name>
<keyword evidence="2" id="KW-1185">Reference proteome</keyword>
<dbReference type="PATRIC" id="fig|1620.3.peg.1570"/>
<evidence type="ECO:0000313" key="1">
    <source>
        <dbReference type="EMBL" id="KRN77482.1"/>
    </source>
</evidence>
<dbReference type="InterPro" id="IPR006523">
    <property type="entry name" value="RinA"/>
</dbReference>
<dbReference type="Pfam" id="PF05263">
    <property type="entry name" value="DUF722"/>
    <property type="match status" value="1"/>
</dbReference>
<organism evidence="1 2">
    <name type="scientific">Weissella minor</name>
    <dbReference type="NCBI Taxonomy" id="1620"/>
    <lineage>
        <taxon>Bacteria</taxon>
        <taxon>Bacillati</taxon>
        <taxon>Bacillota</taxon>
        <taxon>Bacilli</taxon>
        <taxon>Lactobacillales</taxon>
        <taxon>Lactobacillaceae</taxon>
        <taxon>Weissella</taxon>
    </lineage>
</organism>
<evidence type="ECO:0000313" key="2">
    <source>
        <dbReference type="Proteomes" id="UP000051673"/>
    </source>
</evidence>
<gene>
    <name evidence="1" type="ORF">IV67_GL001537</name>
</gene>
<dbReference type="InterPro" id="IPR007927">
    <property type="entry name" value="DUF722"/>
</dbReference>
<protein>
    <submittedName>
        <fullName evidence="1">Uncharacterized protein</fullName>
    </submittedName>
</protein>
<reference evidence="1 2" key="1">
    <citation type="journal article" date="2015" name="Genome Announc.">
        <title>Expanding the biotechnology potential of lactobacilli through comparative genomics of 213 strains and associated genera.</title>
        <authorList>
            <person name="Sun Z."/>
            <person name="Harris H.M."/>
            <person name="McCann A."/>
            <person name="Guo C."/>
            <person name="Argimon S."/>
            <person name="Zhang W."/>
            <person name="Yang X."/>
            <person name="Jeffery I.B."/>
            <person name="Cooney J.C."/>
            <person name="Kagawa T.F."/>
            <person name="Liu W."/>
            <person name="Song Y."/>
            <person name="Salvetti E."/>
            <person name="Wrobel A."/>
            <person name="Rasinkangas P."/>
            <person name="Parkhill J."/>
            <person name="Rea M.C."/>
            <person name="O'Sullivan O."/>
            <person name="Ritari J."/>
            <person name="Douillard F.P."/>
            <person name="Paul Ross R."/>
            <person name="Yang R."/>
            <person name="Briner A.E."/>
            <person name="Felis G.E."/>
            <person name="de Vos W.M."/>
            <person name="Barrangou R."/>
            <person name="Klaenhammer T.R."/>
            <person name="Caufield P.W."/>
            <person name="Cui Y."/>
            <person name="Zhang H."/>
            <person name="O'Toole P.W."/>
        </authorList>
    </citation>
    <scope>NUCLEOTIDE SEQUENCE [LARGE SCALE GENOMIC DNA]</scope>
    <source>
        <strain evidence="1 2">DSM 20014</strain>
    </source>
</reference>
<dbReference type="OrthoDB" id="2243822at2"/>
<comment type="caution">
    <text evidence="1">The sequence shown here is derived from an EMBL/GenBank/DDBJ whole genome shotgun (WGS) entry which is preliminary data.</text>
</comment>
<dbReference type="AlphaFoldDB" id="A0A0R2JS85"/>
<dbReference type="RefSeq" id="WP_157050270.1">
    <property type="nucleotide sequence ID" value="NZ_JQCD01000018.1"/>
</dbReference>
<dbReference type="EMBL" id="JQCD01000018">
    <property type="protein sequence ID" value="KRN77482.1"/>
    <property type="molecule type" value="Genomic_DNA"/>
</dbReference>
<dbReference type="NCBIfam" id="TIGR01636">
    <property type="entry name" value="phage_rinA"/>
    <property type="match status" value="1"/>
</dbReference>
<accession>A0A0R2JS85</accession>
<dbReference type="Proteomes" id="UP000051673">
    <property type="component" value="Unassembled WGS sequence"/>
</dbReference>
<sequence length="130" mass="15610">MADKYDKMLENYFLGNYPNLIQIRILELSVSNNTDENVGGGKAQFKYDKTIENKLARYEQDEQLAELKSQEFLIKTWFTVLCPERQQVIRDRYRNRHTSWKQIATAGNITERTARKWRDDFKDVIKEWIK</sequence>
<proteinExistence type="predicted"/>